<gene>
    <name evidence="1" type="ORF">AFR_34490</name>
</gene>
<dbReference type="EMBL" id="CP006272">
    <property type="protein sequence ID" value="AGZ45156.1"/>
    <property type="molecule type" value="Genomic_DNA"/>
</dbReference>
<proteinExistence type="predicted"/>
<dbReference type="AlphaFoldDB" id="U5WB44"/>
<sequence>MDYVICQYPKRNSTDPGVEINVRAFRGQNGTAQATTLADVDQGSTSDSYADFVTVPGSGDNGGFAWSDDKELGLATHAGNAYVVLVVFPSDEANKNADSRPALQKQVPGLTKIMADMLTALR</sequence>
<keyword evidence="2" id="KW-1185">Reference proteome</keyword>
<dbReference type="Proteomes" id="UP000017746">
    <property type="component" value="Chromosome"/>
</dbReference>
<dbReference type="KEGG" id="afs:AFR_34490"/>
<accession>U5WB44</accession>
<protein>
    <submittedName>
        <fullName evidence="1">Uncharacterized protein</fullName>
    </submittedName>
</protein>
<organism evidence="1 2">
    <name type="scientific">Actinoplanes friuliensis DSM 7358</name>
    <dbReference type="NCBI Taxonomy" id="1246995"/>
    <lineage>
        <taxon>Bacteria</taxon>
        <taxon>Bacillati</taxon>
        <taxon>Actinomycetota</taxon>
        <taxon>Actinomycetes</taxon>
        <taxon>Micromonosporales</taxon>
        <taxon>Micromonosporaceae</taxon>
        <taxon>Actinoplanes</taxon>
    </lineage>
</organism>
<name>U5WB44_9ACTN</name>
<dbReference type="HOGENOM" id="CLU_2021760_0_0_11"/>
<dbReference type="PATRIC" id="fig|1246995.3.peg.6978"/>
<evidence type="ECO:0000313" key="1">
    <source>
        <dbReference type="EMBL" id="AGZ45156.1"/>
    </source>
</evidence>
<reference evidence="1 2" key="1">
    <citation type="journal article" date="2014" name="J. Biotechnol.">
        <title>Complete genome sequence of the actinobacterium Actinoplanes friuliensis HAG 010964, producer of the lipopeptide antibiotic friulimycin.</title>
        <authorList>
            <person name="Ruckert C."/>
            <person name="Szczepanowski R."/>
            <person name="Albersmeier A."/>
            <person name="Goesmann A."/>
            <person name="Fischer N."/>
            <person name="Steinkamper A."/>
            <person name="Puhler A."/>
            <person name="Biener R."/>
            <person name="Schwartz D."/>
            <person name="Kalinowski J."/>
        </authorList>
    </citation>
    <scope>NUCLEOTIDE SEQUENCE [LARGE SCALE GENOMIC DNA]</scope>
    <source>
        <strain evidence="1 2">DSM 7358</strain>
    </source>
</reference>
<evidence type="ECO:0000313" key="2">
    <source>
        <dbReference type="Proteomes" id="UP000017746"/>
    </source>
</evidence>